<dbReference type="Gene3D" id="3.40.50.300">
    <property type="entry name" value="P-loop containing nucleotide triphosphate hydrolases"/>
    <property type="match status" value="1"/>
</dbReference>
<feature type="DNA-binding region" description="T-ag OBD" evidence="29">
    <location>
        <begin position="138"/>
        <end position="253"/>
    </location>
</feature>
<dbReference type="InterPro" id="IPR037102">
    <property type="entry name" value="Znf_lg_T-Ag_D1_dom_sf"/>
</dbReference>
<evidence type="ECO:0000256" key="15">
    <source>
        <dbReference type="ARBA" id="ARBA00022806"/>
    </source>
</evidence>
<comment type="catalytic activity">
    <reaction evidence="28">
        <text>ATP + H2O = ADP + phosphate + H(+)</text>
        <dbReference type="Rhea" id="RHEA:13065"/>
        <dbReference type="ChEBI" id="CHEBI:15377"/>
        <dbReference type="ChEBI" id="CHEBI:15378"/>
        <dbReference type="ChEBI" id="CHEBI:30616"/>
        <dbReference type="ChEBI" id="CHEBI:43474"/>
        <dbReference type="ChEBI" id="CHEBI:456216"/>
        <dbReference type="EC" id="5.6.2.4"/>
    </reaction>
</comment>
<keyword evidence="7" id="KW-1048">Host nucleus</keyword>
<dbReference type="Gene3D" id="1.20.1050.70">
    <property type="entry name" value="Large T antigen, SV40, domain 3"/>
    <property type="match status" value="1"/>
</dbReference>
<dbReference type="RefSeq" id="YP_009091977.1">
    <property type="nucleotide sequence ID" value="NC_025259.1"/>
</dbReference>
<evidence type="ECO:0000259" key="35">
    <source>
        <dbReference type="PROSITE" id="PS51341"/>
    </source>
</evidence>
<evidence type="ECO:0000256" key="23">
    <source>
        <dbReference type="ARBA" id="ARBA00023309"/>
    </source>
</evidence>
<reference evidence="36 37" key="1">
    <citation type="submission" date="2014-08" db="EMBL/GenBank/DDBJ databases">
        <authorList>
            <person name="Ng T.F.F."/>
            <person name="Miller M."/>
            <person name="Kondov N.O."/>
            <person name="Dodd E."/>
            <person name="Deng X."/>
            <person name="Delwart E."/>
        </authorList>
    </citation>
    <scope>NUCLEOTIDE SEQUENCE [LARGE SCALE GENOMIC DNA]</scope>
    <source>
        <strain evidence="36">6831-13</strain>
    </source>
</reference>
<accession>A0A097A5I9</accession>
<evidence type="ECO:0000256" key="24">
    <source>
        <dbReference type="ARBA" id="ARBA00023318"/>
    </source>
</evidence>
<evidence type="ECO:0000256" key="8">
    <source>
        <dbReference type="ARBA" id="ARBA00022581"/>
    </source>
</evidence>
<keyword evidence="37" id="KW-1185">Reference proteome</keyword>
<evidence type="ECO:0000256" key="22">
    <source>
        <dbReference type="ARBA" id="ARBA00023280"/>
    </source>
</evidence>
<dbReference type="GO" id="GO:0005524">
    <property type="term" value="F:ATP binding"/>
    <property type="evidence" value="ECO:0007669"/>
    <property type="project" value="UniProtKB-KW"/>
</dbReference>
<keyword evidence="17" id="KW-0862">Zinc</keyword>
<feature type="domain" description="T-ag OBD" evidence="34">
    <location>
        <begin position="138"/>
        <end position="253"/>
    </location>
</feature>
<dbReference type="Pfam" id="PF02217">
    <property type="entry name" value="T_Ag_DNA_bind"/>
    <property type="match status" value="1"/>
</dbReference>
<dbReference type="KEGG" id="vg:20712860"/>
<dbReference type="OrthoDB" id="14669at10239"/>
<dbReference type="PIRSF" id="PIRSF003368">
    <property type="entry name" value="Large_T_antigen_polyomaV"/>
    <property type="match status" value="1"/>
</dbReference>
<proteinExistence type="predicted"/>
<dbReference type="InterPro" id="IPR027417">
    <property type="entry name" value="P-loop_NTPase"/>
</dbReference>
<feature type="region of interest" description="Disordered" evidence="31">
    <location>
        <begin position="629"/>
        <end position="680"/>
    </location>
</feature>
<keyword evidence="9" id="KW-1090">Inhibition of host innate immune response by virus</keyword>
<evidence type="ECO:0000256" key="30">
    <source>
        <dbReference type="PROSITE-ProRule" id="PRU00671"/>
    </source>
</evidence>
<evidence type="ECO:0000256" key="6">
    <source>
        <dbReference type="ARBA" id="ARBA00022553"/>
    </source>
</evidence>
<evidence type="ECO:0000259" key="33">
    <source>
        <dbReference type="PROSITE" id="PS51206"/>
    </source>
</evidence>
<dbReference type="Proteomes" id="UP000112478">
    <property type="component" value="Segment"/>
</dbReference>
<dbReference type="Gene3D" id="1.10.287.110">
    <property type="entry name" value="DnaJ domain"/>
    <property type="match status" value="1"/>
</dbReference>
<dbReference type="PROSITE" id="PS51287">
    <property type="entry name" value="T_AG_OBD"/>
    <property type="match status" value="1"/>
</dbReference>
<name>A0A097A5I9_9POLY</name>
<feature type="compositionally biased region" description="Pro residues" evidence="31">
    <location>
        <begin position="670"/>
        <end position="680"/>
    </location>
</feature>
<evidence type="ECO:0000256" key="17">
    <source>
        <dbReference type="ARBA" id="ARBA00022833"/>
    </source>
</evidence>
<dbReference type="SUPFAM" id="SSF46565">
    <property type="entry name" value="Chaperone J-domain"/>
    <property type="match status" value="1"/>
</dbReference>
<evidence type="ECO:0000256" key="4">
    <source>
        <dbReference type="ARBA" id="ARBA00022504"/>
    </source>
</evidence>
<evidence type="ECO:0000256" key="29">
    <source>
        <dbReference type="PROSITE-ProRule" id="PRU00620"/>
    </source>
</evidence>
<evidence type="ECO:0000256" key="14">
    <source>
        <dbReference type="ARBA" id="ARBA00022801"/>
    </source>
</evidence>
<organism evidence="36 37">
    <name type="scientific">Sea otter polyomavirus 1</name>
    <dbReference type="NCBI Taxonomy" id="1552409"/>
    <lineage>
        <taxon>Viruses</taxon>
        <taxon>Monodnaviria</taxon>
        <taxon>Shotokuvirae</taxon>
        <taxon>Cossaviricota</taxon>
        <taxon>Papovaviricetes</taxon>
        <taxon>Sepolyvirales</taxon>
        <taxon>Polyomaviridae</taxon>
    </lineage>
</organism>
<keyword evidence="23" id="KW-1078">G1/S host cell cycle checkpoint dysregulation by virus</keyword>
<evidence type="ECO:0000256" key="27">
    <source>
        <dbReference type="ARBA" id="ARBA00045019"/>
    </source>
</evidence>
<dbReference type="EC" id="5.6.2.4" evidence="26"/>
<sequence>MDTVLSREDARELMGLLRLDMAVYGNLPLMRKAYLKRCKELHPDKGGDETMMKKLNELYKLMEDNIREVHSNVEAAGWKAEEVPTYGTTEWEHWWEAFNANWNDLRCDEELEEEDLDDSQHSTPPKKKRRGDEPKDFPESLRTMLSQAIFSNRTLSCFAIYTTSDKARLLFKKLMDKYSANFISLHSCGIHSILFLLTPQKHRVSAINNFCLKFCTISFLICKGVNKEYCLYKALCTDPFKLLQESVEGGLSENYFMPEEGDEVKQVSWKMITEYAVEIDCDDLYLLMGLYLEYATEPDYCKICSSKSIPVHYRNHGKHHGNALLFLESKNQKAICQQAVDTVIAKKRVETKYLSRADMLTKRFHKLLDMMEDMFGASGSADLKLYMCGCAWLECLQYCMESVVYEFLRTMVTNIPKKRYWLFKGPIDTGKTTLAAGLLNLCGGRALNINLPQDRLPFELGVAIDQFMVVFEDVKGHGGRDLPPGQGVHNLDNLRDYLDGSVKVNLEKKHVNKRTQIFPPGLVTMNEYDIPRTLLARFARIVEFRPKPHLKRSLNNTPELLEQRIVQSGVTLLLLLIWHRPVYDFDEDIQARVVEWKERLDSEIPCTMYSRMKRNVACGVHILSDTADEGRAFRPQPPPPPQPADDSEADSGMDSARSQSSSEDTDDGFPPVPPPSPVPF</sequence>
<keyword evidence="10" id="KW-0235">DNA replication</keyword>
<dbReference type="Gene3D" id="3.40.1310.20">
    <property type="match status" value="1"/>
</dbReference>
<dbReference type="InterPro" id="IPR001623">
    <property type="entry name" value="DnaJ_domain"/>
</dbReference>
<keyword evidence="5" id="KW-0244">Early protein</keyword>
<dbReference type="PROSITE" id="PS50076">
    <property type="entry name" value="DNAJ_2"/>
    <property type="match status" value="1"/>
</dbReference>
<keyword evidence="13 30" id="KW-0863">Zinc-finger</keyword>
<protein>
    <recommendedName>
        <fullName evidence="3">Large T antigen</fullName>
        <ecNumber evidence="26">5.6.2.4</ecNumber>
    </recommendedName>
    <alternativeName>
        <fullName evidence="27">DNA 3'-5' helicase large T antigen</fullName>
    </alternativeName>
</protein>
<dbReference type="GeneID" id="20712860"/>
<dbReference type="InterPro" id="IPR010932">
    <property type="entry name" value="Lg_T_Ag_Polyomavir_C"/>
</dbReference>
<evidence type="ECO:0000256" key="13">
    <source>
        <dbReference type="ARBA" id="ARBA00022771"/>
    </source>
</evidence>
<dbReference type="GO" id="GO:0043138">
    <property type="term" value="F:3'-5' DNA helicase activity"/>
    <property type="evidence" value="ECO:0007669"/>
    <property type="project" value="UniProtKB-EC"/>
</dbReference>
<dbReference type="InterPro" id="IPR014015">
    <property type="entry name" value="Helicase_SF3_DNA-vir"/>
</dbReference>
<evidence type="ECO:0000256" key="3">
    <source>
        <dbReference type="ARBA" id="ARBA00018805"/>
    </source>
</evidence>
<evidence type="ECO:0000256" key="19">
    <source>
        <dbReference type="ARBA" id="ARBA00023125"/>
    </source>
</evidence>
<keyword evidence="16" id="KW-1114">Inhibition of host interferon signaling pathway by virus</keyword>
<keyword evidence="12" id="KW-0547">Nucleotide-binding</keyword>
<feature type="domain" description="SF3 helicase" evidence="33">
    <location>
        <begin position="399"/>
        <end position="557"/>
    </location>
</feature>
<evidence type="ECO:0000256" key="25">
    <source>
        <dbReference type="ARBA" id="ARBA00034617"/>
    </source>
</evidence>
<dbReference type="CDD" id="cd06257">
    <property type="entry name" value="DnaJ"/>
    <property type="match status" value="1"/>
</dbReference>
<dbReference type="Gene3D" id="1.10.10.510">
    <property type="entry name" value="Zinc finger, large T-antigen D1 domain"/>
    <property type="match status" value="1"/>
</dbReference>
<evidence type="ECO:0000313" key="36">
    <source>
        <dbReference type="EMBL" id="AIS40920.1"/>
    </source>
</evidence>
<evidence type="ECO:0000256" key="20">
    <source>
        <dbReference type="ARBA" id="ARBA00023235"/>
    </source>
</evidence>
<evidence type="ECO:0000256" key="16">
    <source>
        <dbReference type="ARBA" id="ARBA00022830"/>
    </source>
</evidence>
<evidence type="ECO:0000259" key="34">
    <source>
        <dbReference type="PROSITE" id="PS51287"/>
    </source>
</evidence>
<feature type="region of interest" description="Disordered" evidence="31">
    <location>
        <begin position="113"/>
        <end position="138"/>
    </location>
</feature>
<keyword evidence="6" id="KW-0597">Phosphoprotein</keyword>
<dbReference type="PROSITE" id="PS51341">
    <property type="entry name" value="ZF_LTAG_D1"/>
    <property type="match status" value="1"/>
</dbReference>
<feature type="domain" description="T-ag D1-type" evidence="35">
    <location>
        <begin position="264"/>
        <end position="356"/>
    </location>
</feature>
<feature type="domain" description="J" evidence="32">
    <location>
        <begin position="9"/>
        <end position="77"/>
    </location>
</feature>
<dbReference type="GO" id="GO:0016787">
    <property type="term" value="F:hydrolase activity"/>
    <property type="evidence" value="ECO:0007669"/>
    <property type="project" value="UniProtKB-KW"/>
</dbReference>
<keyword evidence="22" id="KW-0899">Viral immunoevasion</keyword>
<dbReference type="GO" id="GO:0042025">
    <property type="term" value="C:host cell nucleus"/>
    <property type="evidence" value="ECO:0007669"/>
    <property type="project" value="UniProtKB-SubCell"/>
</dbReference>
<dbReference type="GO" id="GO:0008270">
    <property type="term" value="F:zinc ion binding"/>
    <property type="evidence" value="ECO:0007669"/>
    <property type="project" value="UniProtKB-KW"/>
</dbReference>
<evidence type="ECO:0000256" key="10">
    <source>
        <dbReference type="ARBA" id="ARBA00022705"/>
    </source>
</evidence>
<evidence type="ECO:0000256" key="28">
    <source>
        <dbReference type="ARBA" id="ARBA00048988"/>
    </source>
</evidence>
<dbReference type="GO" id="GO:0006260">
    <property type="term" value="P:DNA replication"/>
    <property type="evidence" value="ECO:0007669"/>
    <property type="project" value="UniProtKB-KW"/>
</dbReference>
<evidence type="ECO:0000256" key="11">
    <source>
        <dbReference type="ARBA" id="ARBA00022723"/>
    </source>
</evidence>
<keyword evidence="15" id="KW-0347">Helicase</keyword>
<evidence type="ECO:0000256" key="21">
    <source>
        <dbReference type="ARBA" id="ARBA00023258"/>
    </source>
</evidence>
<comment type="cofactor">
    <cofactor evidence="1">
        <name>Mg(2+)</name>
        <dbReference type="ChEBI" id="CHEBI:18420"/>
    </cofactor>
</comment>
<dbReference type="InterPro" id="IPR003133">
    <property type="entry name" value="T_Ag_DNA-bd"/>
</dbReference>
<dbReference type="GO" id="GO:0039502">
    <property type="term" value="P:symbiont-mediated suppression of host type I interferon-mediated signaling pathway"/>
    <property type="evidence" value="ECO:0007669"/>
    <property type="project" value="UniProtKB-KW"/>
</dbReference>
<dbReference type="EMBL" id="KM282376">
    <property type="protein sequence ID" value="AIS40920.1"/>
    <property type="molecule type" value="Genomic_DNA"/>
</dbReference>
<comment type="subcellular location">
    <subcellularLocation>
        <location evidence="2">Host nucleus</location>
    </subcellularLocation>
</comment>
<dbReference type="SUPFAM" id="SSF52540">
    <property type="entry name" value="P-loop containing nucleoside triphosphate hydrolases"/>
    <property type="match status" value="1"/>
</dbReference>
<keyword evidence="18" id="KW-0067">ATP-binding</keyword>
<keyword evidence="19 29" id="KW-0238">DNA-binding</keyword>
<evidence type="ECO:0000256" key="12">
    <source>
        <dbReference type="ARBA" id="ARBA00022741"/>
    </source>
</evidence>
<comment type="catalytic activity">
    <reaction evidence="25">
        <text>Couples ATP hydrolysis with the unwinding of duplex DNA by translocating in the 3'-5' direction.</text>
        <dbReference type="EC" id="5.6.2.4"/>
    </reaction>
</comment>
<keyword evidence="11" id="KW-0479">Metal-binding</keyword>
<dbReference type="SMART" id="SM00271">
    <property type="entry name" value="DnaJ"/>
    <property type="match status" value="1"/>
</dbReference>
<evidence type="ECO:0000259" key="32">
    <source>
        <dbReference type="PROSITE" id="PS50076"/>
    </source>
</evidence>
<dbReference type="SUPFAM" id="SSF55464">
    <property type="entry name" value="Origin of replication-binding domain, RBD-like"/>
    <property type="match status" value="1"/>
</dbReference>
<keyword evidence="14" id="KW-0378">Hydrolase</keyword>
<dbReference type="InterPro" id="IPR017910">
    <property type="entry name" value="Znf_lg_T-Ag_D1-typ"/>
</dbReference>
<keyword evidence="24" id="KW-1096">Inhibition of host JAK1 by virus</keyword>
<evidence type="ECO:0000256" key="2">
    <source>
        <dbReference type="ARBA" id="ARBA00004147"/>
    </source>
</evidence>
<evidence type="ECO:0000256" key="5">
    <source>
        <dbReference type="ARBA" id="ARBA00022518"/>
    </source>
</evidence>
<keyword evidence="8" id="KW-0945">Host-virus interaction</keyword>
<evidence type="ECO:0000256" key="1">
    <source>
        <dbReference type="ARBA" id="ARBA00001946"/>
    </source>
</evidence>
<evidence type="ECO:0000313" key="37">
    <source>
        <dbReference type="Proteomes" id="UP000112478"/>
    </source>
</evidence>
<keyword evidence="20" id="KW-0413">Isomerase</keyword>
<dbReference type="Pfam" id="PF06431">
    <property type="entry name" value="Polyoma_lg_T_C"/>
    <property type="match status" value="1"/>
</dbReference>
<evidence type="ECO:0000256" key="26">
    <source>
        <dbReference type="ARBA" id="ARBA00034808"/>
    </source>
</evidence>
<keyword evidence="21" id="KW-0922">Interferon antiviral system evasion</keyword>
<dbReference type="GO" id="GO:0039645">
    <property type="term" value="P:symbiont-mediated perturbation of host cell cycle G1/S transition checkpoint"/>
    <property type="evidence" value="ECO:0007669"/>
    <property type="project" value="UniProtKB-KW"/>
</dbReference>
<dbReference type="PROSITE" id="PS51206">
    <property type="entry name" value="SF3_HELICASE_1"/>
    <property type="match status" value="1"/>
</dbReference>
<evidence type="ECO:0000256" key="18">
    <source>
        <dbReference type="ARBA" id="ARBA00022840"/>
    </source>
</evidence>
<evidence type="ECO:0000256" key="31">
    <source>
        <dbReference type="SAM" id="MobiDB-lite"/>
    </source>
</evidence>
<dbReference type="GO" id="GO:0039576">
    <property type="term" value="P:symbiont-mediated suppression of host JAK-STAT cascade via inhibition of JAK1 activity"/>
    <property type="evidence" value="ECO:0007669"/>
    <property type="project" value="UniProtKB-KW"/>
</dbReference>
<dbReference type="GO" id="GO:0003688">
    <property type="term" value="F:DNA replication origin binding"/>
    <property type="evidence" value="ECO:0007669"/>
    <property type="project" value="InterPro"/>
</dbReference>
<dbReference type="InterPro" id="IPR016392">
    <property type="entry name" value="Lg_T_Ag_polyomavir"/>
</dbReference>
<dbReference type="InterPro" id="IPR036869">
    <property type="entry name" value="J_dom_sf"/>
</dbReference>
<evidence type="ECO:0000256" key="9">
    <source>
        <dbReference type="ARBA" id="ARBA00022632"/>
    </source>
</evidence>
<evidence type="ECO:0000256" key="7">
    <source>
        <dbReference type="ARBA" id="ARBA00022562"/>
    </source>
</evidence>
<keyword evidence="4" id="KW-1121">Modulation of host cell cycle by virus</keyword>
<dbReference type="GO" id="GO:0052170">
    <property type="term" value="P:symbiont-mediated suppression of host innate immune response"/>
    <property type="evidence" value="ECO:0007669"/>
    <property type="project" value="UniProtKB-KW"/>
</dbReference>